<evidence type="ECO:0000313" key="1">
    <source>
        <dbReference type="EMBL" id="GHD60683.1"/>
    </source>
</evidence>
<comment type="caution">
    <text evidence="1">The sequence shown here is derived from an EMBL/GenBank/DDBJ whole genome shotgun (WGS) entry which is preliminary data.</text>
</comment>
<evidence type="ECO:0000313" key="2">
    <source>
        <dbReference type="Proteomes" id="UP000630353"/>
    </source>
</evidence>
<accession>A0A918XW32</accession>
<organism evidence="1 2">
    <name type="scientific">Thalassobaculum fulvum</name>
    <dbReference type="NCBI Taxonomy" id="1633335"/>
    <lineage>
        <taxon>Bacteria</taxon>
        <taxon>Pseudomonadati</taxon>
        <taxon>Pseudomonadota</taxon>
        <taxon>Alphaproteobacteria</taxon>
        <taxon>Rhodospirillales</taxon>
        <taxon>Thalassobaculaceae</taxon>
        <taxon>Thalassobaculum</taxon>
    </lineage>
</organism>
<gene>
    <name evidence="1" type="ORF">GCM10017083_46910</name>
</gene>
<reference evidence="1" key="2">
    <citation type="submission" date="2020-09" db="EMBL/GenBank/DDBJ databases">
        <authorList>
            <person name="Sun Q."/>
            <person name="Kim S."/>
        </authorList>
    </citation>
    <scope>NUCLEOTIDE SEQUENCE</scope>
    <source>
        <strain evidence="1">KCTC 42651</strain>
    </source>
</reference>
<sequence length="138" mass="15236">MGIARAAYIVPAPGFIIRHVSFLDLDLALKSATLEWLEQSKTDPAGILANETICGARCFLFNEESGELTNEPELVEAFDNAYYHIEIAKKIHASLGEVDRPMALHFSVLEDLGGGLQFIVLPVRTADRAIRLLRIAGW</sequence>
<dbReference type="AlphaFoldDB" id="A0A918XW32"/>
<protein>
    <submittedName>
        <fullName evidence="1">Uncharacterized protein</fullName>
    </submittedName>
</protein>
<name>A0A918XW32_9PROT</name>
<dbReference type="RefSeq" id="WP_189994248.1">
    <property type="nucleotide sequence ID" value="NZ_BMZS01000012.1"/>
</dbReference>
<dbReference type="Proteomes" id="UP000630353">
    <property type="component" value="Unassembled WGS sequence"/>
</dbReference>
<dbReference type="EMBL" id="BMZS01000012">
    <property type="protein sequence ID" value="GHD60683.1"/>
    <property type="molecule type" value="Genomic_DNA"/>
</dbReference>
<keyword evidence="2" id="KW-1185">Reference proteome</keyword>
<proteinExistence type="predicted"/>
<reference evidence="1" key="1">
    <citation type="journal article" date="2014" name="Int. J. Syst. Evol. Microbiol.">
        <title>Complete genome sequence of Corynebacterium casei LMG S-19264T (=DSM 44701T), isolated from a smear-ripened cheese.</title>
        <authorList>
            <consortium name="US DOE Joint Genome Institute (JGI-PGF)"/>
            <person name="Walter F."/>
            <person name="Albersmeier A."/>
            <person name="Kalinowski J."/>
            <person name="Ruckert C."/>
        </authorList>
    </citation>
    <scope>NUCLEOTIDE SEQUENCE</scope>
    <source>
        <strain evidence="1">KCTC 42651</strain>
    </source>
</reference>